<proteinExistence type="predicted"/>
<organism evidence="2">
    <name type="scientific">uncultured Caudovirales phage</name>
    <dbReference type="NCBI Taxonomy" id="2100421"/>
    <lineage>
        <taxon>Viruses</taxon>
        <taxon>Duplodnaviria</taxon>
        <taxon>Heunggongvirae</taxon>
        <taxon>Uroviricota</taxon>
        <taxon>Caudoviricetes</taxon>
        <taxon>Peduoviridae</taxon>
        <taxon>Maltschvirus</taxon>
        <taxon>Maltschvirus maltsch</taxon>
    </lineage>
</organism>
<evidence type="ECO:0000313" key="1">
    <source>
        <dbReference type="EMBL" id="CAB4174323.1"/>
    </source>
</evidence>
<dbReference type="EMBL" id="LR797195">
    <property type="protein sequence ID" value="CAB4193979.1"/>
    <property type="molecule type" value="Genomic_DNA"/>
</dbReference>
<name>A0A6J5RAH6_9CAUD</name>
<accession>A0A6J5RAH6</accession>
<sequence length="142" mass="16222">MNFRVPIEKDIIFIQEFFALMSENISDLTYEYEKHPNKIIFTGRLGKELFDLIIEKEWNFKGFDLESANSTLDALIFKYSAPFTQVDGKMGAIFDGGTLHGKEINGIPGPETARKILSTYASPSFILERTVRPEKRILLIRG</sequence>
<gene>
    <name evidence="2" type="ORF">UFOVP1247_350</name>
    <name evidence="1" type="ORF">UFOVP970_37</name>
</gene>
<protein>
    <submittedName>
        <fullName evidence="2">Uncharacterized protein</fullName>
    </submittedName>
</protein>
<evidence type="ECO:0000313" key="2">
    <source>
        <dbReference type="EMBL" id="CAB4193979.1"/>
    </source>
</evidence>
<reference evidence="2" key="1">
    <citation type="submission" date="2020-05" db="EMBL/GenBank/DDBJ databases">
        <authorList>
            <person name="Chiriac C."/>
            <person name="Salcher M."/>
            <person name="Ghai R."/>
            <person name="Kavagutti S V."/>
        </authorList>
    </citation>
    <scope>NUCLEOTIDE SEQUENCE</scope>
</reference>
<dbReference type="EMBL" id="LR796916">
    <property type="protein sequence ID" value="CAB4174323.1"/>
    <property type="molecule type" value="Genomic_DNA"/>
</dbReference>